<reference evidence="8" key="1">
    <citation type="submission" date="2021-10" db="EMBL/GenBank/DDBJ databases">
        <title>De novo Genome Assembly of Clathrus columnatus (Basidiomycota, Fungi) Using Illumina and Nanopore Sequence Data.</title>
        <authorList>
            <person name="Ogiso-Tanaka E."/>
            <person name="Itagaki H."/>
            <person name="Hosoya T."/>
            <person name="Hosaka K."/>
        </authorList>
    </citation>
    <scope>NUCLEOTIDE SEQUENCE</scope>
    <source>
        <strain evidence="8">MO-923</strain>
    </source>
</reference>
<dbReference type="GO" id="GO:0047750">
    <property type="term" value="F:cholestenol delta-isomerase activity"/>
    <property type="evidence" value="ECO:0007669"/>
    <property type="project" value="InterPro"/>
</dbReference>
<comment type="caution">
    <text evidence="8">The sequence shown here is derived from an EMBL/GenBank/DDBJ whole genome shotgun (WGS) entry which is preliminary data.</text>
</comment>
<keyword evidence="4 6" id="KW-1133">Transmembrane helix</keyword>
<dbReference type="PANTHER" id="PTHR14207">
    <property type="entry name" value="STEROL ISOMERASE"/>
    <property type="match status" value="1"/>
</dbReference>
<feature type="transmembrane region" description="Helical" evidence="6">
    <location>
        <begin position="124"/>
        <end position="148"/>
    </location>
</feature>
<feature type="transmembrane region" description="Helical" evidence="6">
    <location>
        <begin position="12"/>
        <end position="29"/>
    </location>
</feature>
<dbReference type="Pfam" id="PF05241">
    <property type="entry name" value="EBP"/>
    <property type="match status" value="1"/>
</dbReference>
<evidence type="ECO:0000256" key="1">
    <source>
        <dbReference type="ARBA" id="ARBA00004141"/>
    </source>
</evidence>
<dbReference type="EMBL" id="BPWL01000005">
    <property type="protein sequence ID" value="GJJ10836.1"/>
    <property type="molecule type" value="Genomic_DNA"/>
</dbReference>
<keyword evidence="5 6" id="KW-0472">Membrane</keyword>
<dbReference type="GO" id="GO:0016125">
    <property type="term" value="P:sterol metabolic process"/>
    <property type="evidence" value="ECO:0007669"/>
    <property type="project" value="InterPro"/>
</dbReference>
<feature type="domain" description="EXPERA" evidence="7">
    <location>
        <begin position="78"/>
        <end position="139"/>
    </location>
</feature>
<comment type="similarity">
    <text evidence="2">Belongs to the EBP family.</text>
</comment>
<dbReference type="AlphaFoldDB" id="A0AAV5AEA9"/>
<keyword evidence="9" id="KW-1185">Reference proteome</keyword>
<evidence type="ECO:0000256" key="4">
    <source>
        <dbReference type="ARBA" id="ARBA00022989"/>
    </source>
</evidence>
<dbReference type="InterPro" id="IPR007905">
    <property type="entry name" value="EBP"/>
</dbReference>
<dbReference type="PANTHER" id="PTHR14207:SF1">
    <property type="entry name" value="EMOPAMIL-BINDING PROTEIN-LIKE"/>
    <property type="match status" value="1"/>
</dbReference>
<gene>
    <name evidence="8" type="ORF">Clacol_005064</name>
</gene>
<evidence type="ECO:0000313" key="9">
    <source>
        <dbReference type="Proteomes" id="UP001050691"/>
    </source>
</evidence>
<evidence type="ECO:0000256" key="2">
    <source>
        <dbReference type="ARBA" id="ARBA00008337"/>
    </source>
</evidence>
<proteinExistence type="inferred from homology"/>
<evidence type="ECO:0000256" key="5">
    <source>
        <dbReference type="ARBA" id="ARBA00023136"/>
    </source>
</evidence>
<evidence type="ECO:0000259" key="7">
    <source>
        <dbReference type="Pfam" id="PF05241"/>
    </source>
</evidence>
<feature type="transmembrane region" description="Helical" evidence="6">
    <location>
        <begin position="99"/>
        <end position="117"/>
    </location>
</feature>
<keyword evidence="3 6" id="KW-0812">Transmembrane</keyword>
<comment type="subcellular location">
    <subcellularLocation>
        <location evidence="1">Membrane</location>
        <topology evidence="1">Multi-pass membrane protein</topology>
    </subcellularLocation>
</comment>
<sequence length="171" mass="19187">MVEHTTEVEIFTQMSLISLLAVTAIYIVAHTGANRVLPKNASLTDRITFIWMGFSQKCVRPLFVLSSQNIENNNNSGKEYAKADLKWGIADPTVVSLEYLTVLGAGPIAIYILYLLIKNDSTRHYWIVVISTAELYGGWVVIPLWLMWDSYGHIASSLRQVQAISQGKRRA</sequence>
<name>A0AAV5AEA9_9AGAM</name>
<organism evidence="8 9">
    <name type="scientific">Clathrus columnatus</name>
    <dbReference type="NCBI Taxonomy" id="1419009"/>
    <lineage>
        <taxon>Eukaryota</taxon>
        <taxon>Fungi</taxon>
        <taxon>Dikarya</taxon>
        <taxon>Basidiomycota</taxon>
        <taxon>Agaricomycotina</taxon>
        <taxon>Agaricomycetes</taxon>
        <taxon>Phallomycetidae</taxon>
        <taxon>Phallales</taxon>
        <taxon>Clathraceae</taxon>
        <taxon>Clathrus</taxon>
    </lineage>
</organism>
<dbReference type="GO" id="GO:0005783">
    <property type="term" value="C:endoplasmic reticulum"/>
    <property type="evidence" value="ECO:0007669"/>
    <property type="project" value="TreeGrafter"/>
</dbReference>
<protein>
    <recommendedName>
        <fullName evidence="7">EXPERA domain-containing protein</fullName>
    </recommendedName>
</protein>
<evidence type="ECO:0000313" key="8">
    <source>
        <dbReference type="EMBL" id="GJJ10836.1"/>
    </source>
</evidence>
<evidence type="ECO:0000256" key="6">
    <source>
        <dbReference type="SAM" id="Phobius"/>
    </source>
</evidence>
<dbReference type="GO" id="GO:0016020">
    <property type="term" value="C:membrane"/>
    <property type="evidence" value="ECO:0007669"/>
    <property type="project" value="UniProtKB-SubCell"/>
</dbReference>
<evidence type="ECO:0000256" key="3">
    <source>
        <dbReference type="ARBA" id="ARBA00022692"/>
    </source>
</evidence>
<dbReference type="Proteomes" id="UP001050691">
    <property type="component" value="Unassembled WGS sequence"/>
</dbReference>
<dbReference type="InterPro" id="IPR033118">
    <property type="entry name" value="EXPERA"/>
</dbReference>
<accession>A0AAV5AEA9</accession>